<dbReference type="InterPro" id="IPR041682">
    <property type="entry name" value="AAA_14"/>
</dbReference>
<dbReference type="RefSeq" id="WP_152158631.1">
    <property type="nucleotide sequence ID" value="NZ_WEHX01000056.1"/>
</dbReference>
<dbReference type="Pfam" id="PF13635">
    <property type="entry name" value="DUF4143"/>
    <property type="match status" value="1"/>
</dbReference>
<dbReference type="Proteomes" id="UP000430564">
    <property type="component" value="Unassembled WGS sequence"/>
</dbReference>
<dbReference type="OrthoDB" id="9771844at2"/>
<evidence type="ECO:0000313" key="4">
    <source>
        <dbReference type="Proteomes" id="UP000430564"/>
    </source>
</evidence>
<evidence type="ECO:0000259" key="2">
    <source>
        <dbReference type="Pfam" id="PF13635"/>
    </source>
</evidence>
<dbReference type="SUPFAM" id="SSF52540">
    <property type="entry name" value="P-loop containing nucleoside triphosphate hydrolases"/>
    <property type="match status" value="1"/>
</dbReference>
<dbReference type="Pfam" id="PF13173">
    <property type="entry name" value="AAA_14"/>
    <property type="match status" value="1"/>
</dbReference>
<evidence type="ECO:0000259" key="1">
    <source>
        <dbReference type="Pfam" id="PF13173"/>
    </source>
</evidence>
<dbReference type="AlphaFoldDB" id="A0A6I1EPK7"/>
<dbReference type="InterPro" id="IPR025420">
    <property type="entry name" value="DUF4143"/>
</dbReference>
<proteinExistence type="predicted"/>
<feature type="domain" description="AAA" evidence="1">
    <location>
        <begin position="18"/>
        <end position="134"/>
    </location>
</feature>
<keyword evidence="3" id="KW-0067">ATP-binding</keyword>
<name>A0A6I1EPK7_9BURK</name>
<dbReference type="PANTHER" id="PTHR43566">
    <property type="entry name" value="CONSERVED PROTEIN"/>
    <property type="match status" value="1"/>
</dbReference>
<reference evidence="3 4" key="1">
    <citation type="submission" date="2019-10" db="EMBL/GenBank/DDBJ databases">
        <title>Genome diversity of Sutterella seckii.</title>
        <authorList>
            <person name="Chaplin A.V."/>
            <person name="Sokolova S.R."/>
            <person name="Mosin K.A."/>
            <person name="Ivanova E.L."/>
            <person name="Kochetkova T.O."/>
            <person name="Goltsov A.Y."/>
            <person name="Trofimov D.Y."/>
            <person name="Efimov B.A."/>
        </authorList>
    </citation>
    <scope>NUCLEOTIDE SEQUENCE [LARGE SCALE GENOMIC DNA]</scope>
    <source>
        <strain evidence="3 4">ASD393</strain>
    </source>
</reference>
<accession>A0A6I1EPK7</accession>
<evidence type="ECO:0000313" key="3">
    <source>
        <dbReference type="EMBL" id="KAB7657415.1"/>
    </source>
</evidence>
<sequence length="404" mass="46030">MYLPRTIEKEIPSLCQRFKVLLTTGMRQVGKSTLLSHLSEGARTYVTLDDAEERGLAENAPRAFFSRHPLPLFIDEIQRAPQLFLQLKAEVDRSDLMGAAWLSGSQRFSLMKGVGDSLAGRLFEIHLMPLSLYERFGSGLLQKPYLPSEEPAEVLSPRSMEETWSLIWQGGWPAVIALTPRERSQFYESFLSTFLDRDLRDLGSIEDLSVFRRFMKALALRTGQELRINKLSELTGVSDPTVKRWLRLAETAGLIYLLPPFFSNKTKTLVKSPKIYFIDTGLCAWLCGFSTAEEMHRDTNAGAFFGTFVVSEILKSWRHNGLEPELYFYRDAKKQSEIDLLIHAEGKWHPVEIKMSEHPERSMIRHFSELSNMDLEVGCGAVICSSDSVRFLKDDVVAHSVWNL</sequence>
<dbReference type="EMBL" id="WEHX01000056">
    <property type="protein sequence ID" value="KAB7657415.1"/>
    <property type="molecule type" value="Genomic_DNA"/>
</dbReference>
<dbReference type="InterPro" id="IPR027417">
    <property type="entry name" value="P-loop_NTPase"/>
</dbReference>
<organism evidence="3 4">
    <name type="scientific">Sutterella seckii</name>
    <dbReference type="NCBI Taxonomy" id="1944635"/>
    <lineage>
        <taxon>Bacteria</taxon>
        <taxon>Pseudomonadati</taxon>
        <taxon>Pseudomonadota</taxon>
        <taxon>Betaproteobacteria</taxon>
        <taxon>Burkholderiales</taxon>
        <taxon>Sutterellaceae</taxon>
        <taxon>Sutterella</taxon>
    </lineage>
</organism>
<dbReference type="PANTHER" id="PTHR43566:SF2">
    <property type="entry name" value="DUF4143 DOMAIN-CONTAINING PROTEIN"/>
    <property type="match status" value="1"/>
</dbReference>
<feature type="domain" description="DUF4143" evidence="2">
    <location>
        <begin position="196"/>
        <end position="355"/>
    </location>
</feature>
<dbReference type="GO" id="GO:0005524">
    <property type="term" value="F:ATP binding"/>
    <property type="evidence" value="ECO:0007669"/>
    <property type="project" value="UniProtKB-KW"/>
</dbReference>
<comment type="caution">
    <text evidence="3">The sequence shown here is derived from an EMBL/GenBank/DDBJ whole genome shotgun (WGS) entry which is preliminary data.</text>
</comment>
<keyword evidence="3" id="KW-0547">Nucleotide-binding</keyword>
<gene>
    <name evidence="3" type="ORF">GBM95_08105</name>
</gene>
<protein>
    <submittedName>
        <fullName evidence="3">ATP-binding protein</fullName>
    </submittedName>
</protein>